<evidence type="ECO:0000259" key="1">
    <source>
        <dbReference type="PROSITE" id="PS51833"/>
    </source>
</evidence>
<protein>
    <submittedName>
        <fullName evidence="2">HDOD domain-containing protein</fullName>
    </submittedName>
</protein>
<dbReference type="RefSeq" id="WP_163105994.1">
    <property type="nucleotide sequence ID" value="NZ_JAAAWO010000004.1"/>
</dbReference>
<dbReference type="PANTHER" id="PTHR33525:SF4">
    <property type="entry name" value="CYCLIC DI-GMP PHOSPHODIESTERASE CDGJ"/>
    <property type="match status" value="1"/>
</dbReference>
<dbReference type="Pfam" id="PF00563">
    <property type="entry name" value="EAL"/>
    <property type="match status" value="1"/>
</dbReference>
<dbReference type="InterPro" id="IPR035919">
    <property type="entry name" value="EAL_sf"/>
</dbReference>
<proteinExistence type="predicted"/>
<dbReference type="InterPro" id="IPR014408">
    <property type="entry name" value="dGMP_Pdiesterase_EAL/HD-GYP"/>
</dbReference>
<gene>
    <name evidence="2" type="ORF">GTQ48_07525</name>
</gene>
<name>A0A6N9THH8_9ALTE</name>
<sequence length="410" mass="45833">MVKDVLTARQLVFNENHEIYACEFLCLVEESDDALSSVKVCPSKKFMTTKRLASVCESIAGSERHLGVPIFINIDQTFLSETDDIYAVKLNIILEISASVEPTESNLQRIQQLRHKGFDFALSEYALDPSKASFFKYLKIIKVDVLNVIHSQLSKSLPILKKSKCLILAEKVESQTVYENCKALGFDLFQGNFLENPTILGGKEISEKQNSSLQLVSEFSKSDIEVDKVAEIISLDPVLTTKILLLINCPLYQLVRDVKSVREAVVILGLDVVKQWAICMSLMSASTSPTELFRSLLARAKTLELIAFNNQDEEVSLHPLECFLVGLLSGVDAIFKVDMETLVSSLKLEAHLKQALLTHDNALGSLLTNVIGIERFDSQTFERLSNQDICLYGRCQQDGTLWADTVMKNL</sequence>
<dbReference type="PIRSF" id="PIRSF003180">
    <property type="entry name" value="DiGMPpdiest_YuxH"/>
    <property type="match status" value="1"/>
</dbReference>
<dbReference type="SUPFAM" id="SSF109604">
    <property type="entry name" value="HD-domain/PDEase-like"/>
    <property type="match status" value="1"/>
</dbReference>
<keyword evidence="3" id="KW-1185">Reference proteome</keyword>
<dbReference type="PROSITE" id="PS51833">
    <property type="entry name" value="HDOD"/>
    <property type="match status" value="1"/>
</dbReference>
<dbReference type="Gene3D" id="1.10.3210.10">
    <property type="entry name" value="Hypothetical protein af1432"/>
    <property type="match status" value="1"/>
</dbReference>
<dbReference type="InterPro" id="IPR013976">
    <property type="entry name" value="HDOD"/>
</dbReference>
<dbReference type="AlphaFoldDB" id="A0A6N9THH8"/>
<comment type="caution">
    <text evidence="2">The sequence shown here is derived from an EMBL/GenBank/DDBJ whole genome shotgun (WGS) entry which is preliminary data.</text>
</comment>
<accession>A0A6N9THH8</accession>
<dbReference type="Proteomes" id="UP000471381">
    <property type="component" value="Unassembled WGS sequence"/>
</dbReference>
<dbReference type="SUPFAM" id="SSF141868">
    <property type="entry name" value="EAL domain-like"/>
    <property type="match status" value="1"/>
</dbReference>
<dbReference type="Gene3D" id="3.20.20.450">
    <property type="entry name" value="EAL domain"/>
    <property type="match status" value="1"/>
</dbReference>
<dbReference type="Pfam" id="PF08668">
    <property type="entry name" value="HDOD"/>
    <property type="match status" value="1"/>
</dbReference>
<evidence type="ECO:0000313" key="3">
    <source>
        <dbReference type="Proteomes" id="UP000471381"/>
    </source>
</evidence>
<dbReference type="PANTHER" id="PTHR33525">
    <property type="match status" value="1"/>
</dbReference>
<evidence type="ECO:0000313" key="2">
    <source>
        <dbReference type="EMBL" id="NDW15366.1"/>
    </source>
</evidence>
<reference evidence="2 3" key="1">
    <citation type="submission" date="2020-01" db="EMBL/GenBank/DDBJ databases">
        <title>Genomes of bacteria type strains.</title>
        <authorList>
            <person name="Chen J."/>
            <person name="Zhu S."/>
            <person name="Yang J."/>
        </authorList>
    </citation>
    <scope>NUCLEOTIDE SEQUENCE [LARGE SCALE GENOMIC DNA]</scope>
    <source>
        <strain evidence="2 3">LMG 24078</strain>
    </source>
</reference>
<organism evidence="2 3">
    <name type="scientific">Alteromonas genovensis</name>
    <dbReference type="NCBI Taxonomy" id="471225"/>
    <lineage>
        <taxon>Bacteria</taxon>
        <taxon>Pseudomonadati</taxon>
        <taxon>Pseudomonadota</taxon>
        <taxon>Gammaproteobacteria</taxon>
        <taxon>Alteromonadales</taxon>
        <taxon>Alteromonadaceae</taxon>
        <taxon>Alteromonas/Salinimonas group</taxon>
        <taxon>Alteromonas</taxon>
    </lineage>
</organism>
<dbReference type="InterPro" id="IPR052340">
    <property type="entry name" value="RNase_Y/CdgJ"/>
</dbReference>
<feature type="domain" description="HDOD" evidence="1">
    <location>
        <begin position="205"/>
        <end position="394"/>
    </location>
</feature>
<dbReference type="InterPro" id="IPR001633">
    <property type="entry name" value="EAL_dom"/>
</dbReference>
<dbReference type="EMBL" id="JAAAWO010000004">
    <property type="protein sequence ID" value="NDW15366.1"/>
    <property type="molecule type" value="Genomic_DNA"/>
</dbReference>